<dbReference type="InterPro" id="IPR022024">
    <property type="entry name" value="DUF3602"/>
</dbReference>
<feature type="compositionally biased region" description="Basic and acidic residues" evidence="1">
    <location>
        <begin position="94"/>
        <end position="113"/>
    </location>
</feature>
<reference evidence="2" key="1">
    <citation type="journal article" date="2020" name="Stud. Mycol.">
        <title>101 Dothideomycetes genomes: a test case for predicting lifestyles and emergence of pathogens.</title>
        <authorList>
            <person name="Haridas S."/>
            <person name="Albert R."/>
            <person name="Binder M."/>
            <person name="Bloem J."/>
            <person name="Labutti K."/>
            <person name="Salamov A."/>
            <person name="Andreopoulos B."/>
            <person name="Baker S."/>
            <person name="Barry K."/>
            <person name="Bills G."/>
            <person name="Bluhm B."/>
            <person name="Cannon C."/>
            <person name="Castanera R."/>
            <person name="Culley D."/>
            <person name="Daum C."/>
            <person name="Ezra D."/>
            <person name="Gonzalez J."/>
            <person name="Henrissat B."/>
            <person name="Kuo A."/>
            <person name="Liang C."/>
            <person name="Lipzen A."/>
            <person name="Lutzoni F."/>
            <person name="Magnuson J."/>
            <person name="Mondo S."/>
            <person name="Nolan M."/>
            <person name="Ohm R."/>
            <person name="Pangilinan J."/>
            <person name="Park H.-J."/>
            <person name="Ramirez L."/>
            <person name="Alfaro M."/>
            <person name="Sun H."/>
            <person name="Tritt A."/>
            <person name="Yoshinaga Y."/>
            <person name="Zwiers L.-H."/>
            <person name="Turgeon B."/>
            <person name="Goodwin S."/>
            <person name="Spatafora J."/>
            <person name="Crous P."/>
            <person name="Grigoriev I."/>
        </authorList>
    </citation>
    <scope>NUCLEOTIDE SEQUENCE</scope>
    <source>
        <strain evidence="2">CBS 125425</strain>
    </source>
</reference>
<evidence type="ECO:0000313" key="2">
    <source>
        <dbReference type="EMBL" id="KAF2739342.1"/>
    </source>
</evidence>
<accession>A0A9P4R9S0</accession>
<feature type="compositionally biased region" description="Basic and acidic residues" evidence="1">
    <location>
        <begin position="57"/>
        <end position="69"/>
    </location>
</feature>
<dbReference type="InterPro" id="IPR053203">
    <property type="entry name" value="Cisplatin_resist-associated"/>
</dbReference>
<keyword evidence="3" id="KW-1185">Reference proteome</keyword>
<comment type="caution">
    <text evidence="2">The sequence shown here is derived from an EMBL/GenBank/DDBJ whole genome shotgun (WGS) entry which is preliminary data.</text>
</comment>
<feature type="compositionally biased region" description="Gly residues" evidence="1">
    <location>
        <begin position="43"/>
        <end position="52"/>
    </location>
</feature>
<dbReference type="Pfam" id="PF12223">
    <property type="entry name" value="DUF3602"/>
    <property type="match status" value="1"/>
</dbReference>
<dbReference type="PANTHER" id="PTHR34693">
    <property type="entry name" value="PROTEIN PAR32"/>
    <property type="match status" value="1"/>
</dbReference>
<dbReference type="EMBL" id="ML996105">
    <property type="protein sequence ID" value="KAF2739342.1"/>
    <property type="molecule type" value="Genomic_DNA"/>
</dbReference>
<evidence type="ECO:0000313" key="3">
    <source>
        <dbReference type="Proteomes" id="UP000799444"/>
    </source>
</evidence>
<feature type="region of interest" description="Disordered" evidence="1">
    <location>
        <begin position="1"/>
        <end position="138"/>
    </location>
</feature>
<gene>
    <name evidence="2" type="ORF">EJ04DRAFT_357627</name>
</gene>
<dbReference type="PANTHER" id="PTHR34693:SF3">
    <property type="match status" value="1"/>
</dbReference>
<sequence>MSENPIHSTGRGGAGNIGPDSTVYTDGGITREGLAGHSDDGPYHGGRGGAGNIGKSPRLDAADEGRRSADYIPENSLRPGQENYHTGRGGGGNVHKEKYDGHSHSPEHEGIKDKVKHALHLDGKKSEPSPLANETTKD</sequence>
<evidence type="ECO:0000256" key="1">
    <source>
        <dbReference type="SAM" id="MobiDB-lite"/>
    </source>
</evidence>
<dbReference type="Proteomes" id="UP000799444">
    <property type="component" value="Unassembled WGS sequence"/>
</dbReference>
<organism evidence="2 3">
    <name type="scientific">Polyplosphaeria fusca</name>
    <dbReference type="NCBI Taxonomy" id="682080"/>
    <lineage>
        <taxon>Eukaryota</taxon>
        <taxon>Fungi</taxon>
        <taxon>Dikarya</taxon>
        <taxon>Ascomycota</taxon>
        <taxon>Pezizomycotina</taxon>
        <taxon>Dothideomycetes</taxon>
        <taxon>Pleosporomycetidae</taxon>
        <taxon>Pleosporales</taxon>
        <taxon>Tetraplosphaeriaceae</taxon>
        <taxon>Polyplosphaeria</taxon>
    </lineage>
</organism>
<proteinExistence type="predicted"/>
<protein>
    <submittedName>
        <fullName evidence="2">Uncharacterized protein</fullName>
    </submittedName>
</protein>
<name>A0A9P4R9S0_9PLEO</name>
<dbReference type="AlphaFoldDB" id="A0A9P4R9S0"/>
<dbReference type="OrthoDB" id="2537432at2759"/>